<name>A0A7G5EF34_9BURK</name>
<dbReference type="Proteomes" id="UP000515240">
    <property type="component" value="Chromosome"/>
</dbReference>
<dbReference type="EMBL" id="CP058554">
    <property type="protein sequence ID" value="QMV72609.1"/>
    <property type="molecule type" value="Genomic_DNA"/>
</dbReference>
<accession>A0A7G5EF34</accession>
<sequence length="88" mass="9794">MQISDTQVFAAFLRELADQIEDDKTCYISAQCTERERTPIYFGVQLVDGVVEPVVVNHSPRTITIKAYVHLPGEASDQAGPEEQAKVE</sequence>
<gene>
    <name evidence="1" type="ORF">HS961_07005</name>
</gene>
<evidence type="ECO:0000313" key="2">
    <source>
        <dbReference type="Proteomes" id="UP000515240"/>
    </source>
</evidence>
<reference evidence="1 2" key="1">
    <citation type="journal article" date="2020" name="G3 (Bethesda)">
        <title>CeMbio - The Caenorhabditis elegans Microbiome Resource.</title>
        <authorList>
            <person name="Dirksen P."/>
            <person name="Assie A."/>
            <person name="Zimmermann J."/>
            <person name="Zhang F."/>
            <person name="Tietje A.M."/>
            <person name="Marsh S.A."/>
            <person name="Felix M.A."/>
            <person name="Shapira M."/>
            <person name="Kaleta C."/>
            <person name="Schulenburg H."/>
            <person name="Samuel B."/>
        </authorList>
    </citation>
    <scope>NUCLEOTIDE SEQUENCE [LARGE SCALE GENOMIC DNA]</scope>
    <source>
        <strain evidence="1 2">BIGb0172</strain>
    </source>
</reference>
<dbReference type="AlphaFoldDB" id="A0A7G5EF34"/>
<proteinExistence type="predicted"/>
<dbReference type="KEGG" id="cpis:HS961_07005"/>
<evidence type="ECO:0000313" key="1">
    <source>
        <dbReference type="EMBL" id="QMV72609.1"/>
    </source>
</evidence>
<organism evidence="1 2">
    <name type="scientific">Comamonas piscis</name>
    <dbReference type="NCBI Taxonomy" id="1562974"/>
    <lineage>
        <taxon>Bacteria</taxon>
        <taxon>Pseudomonadati</taxon>
        <taxon>Pseudomonadota</taxon>
        <taxon>Betaproteobacteria</taxon>
        <taxon>Burkholderiales</taxon>
        <taxon>Comamonadaceae</taxon>
        <taxon>Comamonas</taxon>
    </lineage>
</organism>
<keyword evidence="2" id="KW-1185">Reference proteome</keyword>
<protein>
    <submittedName>
        <fullName evidence="1">Uncharacterized protein</fullName>
    </submittedName>
</protein>
<dbReference type="RefSeq" id="WP_182327024.1">
    <property type="nucleotide sequence ID" value="NZ_CP058554.1"/>
</dbReference>